<proteinExistence type="predicted"/>
<name>A0A7C9AWC5_OPUST</name>
<dbReference type="AlphaFoldDB" id="A0A7C9AWC5"/>
<sequence>MLGIRDWEQARKPRASVIICIYHCIWRCLDMGHHLVSGDVCKHSDNSRKNASVLNAQVRISIPDLTFIMIFLRGACIARGRHSEDVNLKSLAECGLGHWGITISIKQQITSTILYKSQSSSCRRSAHTWKDRPTNQ</sequence>
<evidence type="ECO:0000313" key="1">
    <source>
        <dbReference type="EMBL" id="MBA4677116.1"/>
    </source>
</evidence>
<reference evidence="1" key="2">
    <citation type="submission" date="2020-07" db="EMBL/GenBank/DDBJ databases">
        <authorList>
            <person name="Vera ALvarez R."/>
            <person name="Arias-Moreno D.M."/>
            <person name="Jimenez-Jacinto V."/>
            <person name="Jimenez-Bremont J.F."/>
            <person name="Swaminathan K."/>
            <person name="Moose S.P."/>
            <person name="Guerrero-Gonzalez M.L."/>
            <person name="Marino-Ramirez L."/>
            <person name="Landsman D."/>
            <person name="Rodriguez-Kessler M."/>
            <person name="Delgado-Sanchez P."/>
        </authorList>
    </citation>
    <scope>NUCLEOTIDE SEQUENCE</scope>
    <source>
        <tissue evidence="1">Cladode</tissue>
    </source>
</reference>
<dbReference type="EMBL" id="GISG01273855">
    <property type="protein sequence ID" value="MBA4677116.1"/>
    <property type="molecule type" value="Transcribed_RNA"/>
</dbReference>
<organism evidence="1">
    <name type="scientific">Opuntia streptacantha</name>
    <name type="common">Prickly pear cactus</name>
    <name type="synonym">Opuntia cardona</name>
    <dbReference type="NCBI Taxonomy" id="393608"/>
    <lineage>
        <taxon>Eukaryota</taxon>
        <taxon>Viridiplantae</taxon>
        <taxon>Streptophyta</taxon>
        <taxon>Embryophyta</taxon>
        <taxon>Tracheophyta</taxon>
        <taxon>Spermatophyta</taxon>
        <taxon>Magnoliopsida</taxon>
        <taxon>eudicotyledons</taxon>
        <taxon>Gunneridae</taxon>
        <taxon>Pentapetalae</taxon>
        <taxon>Caryophyllales</taxon>
        <taxon>Cactineae</taxon>
        <taxon>Cactaceae</taxon>
        <taxon>Opuntioideae</taxon>
        <taxon>Opuntia</taxon>
    </lineage>
</organism>
<accession>A0A7C9AWC5</accession>
<reference evidence="1" key="1">
    <citation type="journal article" date="2013" name="J. Plant Res.">
        <title>Effect of fungi and light on seed germination of three Opuntia species from semiarid lands of central Mexico.</title>
        <authorList>
            <person name="Delgado-Sanchez P."/>
            <person name="Jimenez-Bremont J.F."/>
            <person name="Guerrero-Gonzalez Mde L."/>
            <person name="Flores J."/>
        </authorList>
    </citation>
    <scope>NUCLEOTIDE SEQUENCE</scope>
    <source>
        <tissue evidence="1">Cladode</tissue>
    </source>
</reference>
<protein>
    <submittedName>
        <fullName evidence="1">Uncharacterized protein</fullName>
    </submittedName>
</protein>